<evidence type="ECO:0000313" key="5">
    <source>
        <dbReference type="EMBL" id="SSA47044.1"/>
    </source>
</evidence>
<evidence type="ECO:0000259" key="4">
    <source>
        <dbReference type="Pfam" id="PF00251"/>
    </source>
</evidence>
<evidence type="ECO:0000256" key="1">
    <source>
        <dbReference type="ARBA" id="ARBA00009902"/>
    </source>
</evidence>
<dbReference type="InterPro" id="IPR013148">
    <property type="entry name" value="Glyco_hydro_32_N"/>
</dbReference>
<feature type="domain" description="Glycosyl hydrolase family 32 N-terminal" evidence="4">
    <location>
        <begin position="23"/>
        <end position="214"/>
    </location>
</feature>
<dbReference type="Pfam" id="PF00251">
    <property type="entry name" value="Glyco_hydro_32N"/>
    <property type="match status" value="1"/>
</dbReference>
<evidence type="ECO:0000256" key="2">
    <source>
        <dbReference type="ARBA" id="ARBA00022801"/>
    </source>
</evidence>
<dbReference type="InterPro" id="IPR023296">
    <property type="entry name" value="Glyco_hydro_beta-prop_sf"/>
</dbReference>
<protein>
    <submittedName>
        <fullName evidence="5">Beta-fructofuranosidase</fullName>
    </submittedName>
</protein>
<keyword evidence="3" id="KW-0326">Glycosidase</keyword>
<dbReference type="SUPFAM" id="SSF75005">
    <property type="entry name" value="Arabinanase/levansucrase/invertase"/>
    <property type="match status" value="1"/>
</dbReference>
<dbReference type="AlphaFoldDB" id="A0A2Y9ARN9"/>
<dbReference type="InterPro" id="IPR051214">
    <property type="entry name" value="GH32_Enzymes"/>
</dbReference>
<dbReference type="Proteomes" id="UP000250222">
    <property type="component" value="Unassembled WGS sequence"/>
</dbReference>
<dbReference type="PANTHER" id="PTHR43101:SF1">
    <property type="entry name" value="BETA-FRUCTOSIDASE"/>
    <property type="match status" value="1"/>
</dbReference>
<dbReference type="CDD" id="cd18609">
    <property type="entry name" value="GH32-like"/>
    <property type="match status" value="1"/>
</dbReference>
<keyword evidence="2" id="KW-0378">Hydrolase</keyword>
<organism evidence="5 6">
    <name type="scientific">Georgenia satyanarayanai</name>
    <dbReference type="NCBI Taxonomy" id="860221"/>
    <lineage>
        <taxon>Bacteria</taxon>
        <taxon>Bacillati</taxon>
        <taxon>Actinomycetota</taxon>
        <taxon>Actinomycetes</taxon>
        <taxon>Micrococcales</taxon>
        <taxon>Bogoriellaceae</taxon>
        <taxon>Georgenia</taxon>
    </lineage>
</organism>
<dbReference type="RefSeq" id="WP_110853825.1">
    <property type="nucleotide sequence ID" value="NZ_QKLZ01000020.1"/>
</dbReference>
<dbReference type="OrthoDB" id="9759709at2"/>
<evidence type="ECO:0000313" key="6">
    <source>
        <dbReference type="Proteomes" id="UP000250222"/>
    </source>
</evidence>
<proteinExistence type="inferred from homology"/>
<dbReference type="PANTHER" id="PTHR43101">
    <property type="entry name" value="BETA-FRUCTOSIDASE"/>
    <property type="match status" value="1"/>
</dbReference>
<gene>
    <name evidence="5" type="ORF">SAMN05216184_12022</name>
</gene>
<name>A0A2Y9ARN9_9MICO</name>
<evidence type="ECO:0000256" key="3">
    <source>
        <dbReference type="ARBA" id="ARBA00023295"/>
    </source>
</evidence>
<reference evidence="5 6" key="1">
    <citation type="submission" date="2016-10" db="EMBL/GenBank/DDBJ databases">
        <authorList>
            <person name="Cai Z."/>
        </authorList>
    </citation>
    <scope>NUCLEOTIDE SEQUENCE [LARGE SCALE GENOMIC DNA]</scope>
    <source>
        <strain evidence="5 6">CGMCC 1.10826</strain>
    </source>
</reference>
<dbReference type="Gene3D" id="2.115.10.20">
    <property type="entry name" value="Glycosyl hydrolase domain, family 43"/>
    <property type="match status" value="1"/>
</dbReference>
<comment type="similarity">
    <text evidence="1">Belongs to the glycosyl hydrolase 32 family.</text>
</comment>
<sequence length="319" mass="35500">MPLALPDRWVWDFWFAHDGDDVHVFYLQAPKSLGDPDLRHHSATVGHAVSRDLRSWEVLPDALGPGEGEDFDSLATWTGSVMRHDGLWHMFYTGVSTAEGGAVQRVGLATSPDLLTWTKQGLLLEADPRWYERLHDGVREEAWRDPWVWHEPTTGRFHMYLTARADHGPVDGRGVIGHAVSDDLRRWEALPPVSEPGDFYHLEVPQLLHLGGAWRVAFCLTAGEHSAVRRDRPGFVAEGGTHVLTGPGPLGPFRLETEQFLLGDATASLYAGRFVEHRGSWSLLAWEHVDDDGGFGGRISDPMPVSVDEDGTIRVTRPS</sequence>
<accession>A0A2Y9ARN9</accession>
<dbReference type="EMBL" id="UETB01000020">
    <property type="protein sequence ID" value="SSA47044.1"/>
    <property type="molecule type" value="Genomic_DNA"/>
</dbReference>
<keyword evidence="6" id="KW-1185">Reference proteome</keyword>
<dbReference type="GO" id="GO:0016798">
    <property type="term" value="F:hydrolase activity, acting on glycosyl bonds"/>
    <property type="evidence" value="ECO:0007669"/>
    <property type="project" value="UniProtKB-KW"/>
</dbReference>